<sequence>MEISLLADHPHEAPKIAKWYYDEWARLAPNVTEEMVLEKVIEKSVNREEIPLSLVAHLDGELVGVLELKIRENRNYPEYENWIGGVFTHPRHRRKGIAQILLASAKEKAASIGIKKLYLQCESFNVELYLNHDFKVLHQAQHHEIETTIIAWEATT</sequence>
<dbReference type="Proteomes" id="UP000615796">
    <property type="component" value="Unassembled WGS sequence"/>
</dbReference>
<dbReference type="Pfam" id="PF00583">
    <property type="entry name" value="Acetyltransf_1"/>
    <property type="match status" value="1"/>
</dbReference>
<name>A0A9X0RBG3_VIBME</name>
<accession>A0A9X0RBG3</accession>
<dbReference type="SUPFAM" id="SSF55729">
    <property type="entry name" value="Acyl-CoA N-acyltransferases (Nat)"/>
    <property type="match status" value="1"/>
</dbReference>
<dbReference type="Gene3D" id="3.40.630.30">
    <property type="match status" value="1"/>
</dbReference>
<feature type="domain" description="N-acetyltransferase" evidence="1">
    <location>
        <begin position="1"/>
        <end position="155"/>
    </location>
</feature>
<gene>
    <name evidence="2" type="ORF">H8Q88_18760</name>
</gene>
<reference evidence="2" key="1">
    <citation type="submission" date="2020-08" db="EMBL/GenBank/DDBJ databases">
        <title>Genome Sequencing and Pan-Genome Analysis of Migratory bird Vibrio Strains, Inner Mongolia.</title>
        <authorList>
            <person name="Zheng L."/>
        </authorList>
    </citation>
    <scope>NUCLEOTIDE SEQUENCE</scope>
    <source>
        <strain evidence="2">M13F</strain>
    </source>
</reference>
<keyword evidence="3" id="KW-1185">Reference proteome</keyword>
<dbReference type="CDD" id="cd04301">
    <property type="entry name" value="NAT_SF"/>
    <property type="match status" value="1"/>
</dbReference>
<dbReference type="PROSITE" id="PS51186">
    <property type="entry name" value="GNAT"/>
    <property type="match status" value="1"/>
</dbReference>
<dbReference type="GO" id="GO:0016747">
    <property type="term" value="F:acyltransferase activity, transferring groups other than amino-acyl groups"/>
    <property type="evidence" value="ECO:0007669"/>
    <property type="project" value="InterPro"/>
</dbReference>
<proteinExistence type="predicted"/>
<dbReference type="EMBL" id="JACRUP010000021">
    <property type="protein sequence ID" value="MBC5852927.1"/>
    <property type="molecule type" value="Genomic_DNA"/>
</dbReference>
<comment type="caution">
    <text evidence="2">The sequence shown here is derived from an EMBL/GenBank/DDBJ whole genome shotgun (WGS) entry which is preliminary data.</text>
</comment>
<evidence type="ECO:0000313" key="3">
    <source>
        <dbReference type="Proteomes" id="UP000615796"/>
    </source>
</evidence>
<dbReference type="AlphaFoldDB" id="A0A9X0RBG3"/>
<evidence type="ECO:0000313" key="2">
    <source>
        <dbReference type="EMBL" id="MBC5852927.1"/>
    </source>
</evidence>
<organism evidence="2 3">
    <name type="scientific">Vibrio metschnikovii</name>
    <dbReference type="NCBI Taxonomy" id="28172"/>
    <lineage>
        <taxon>Bacteria</taxon>
        <taxon>Pseudomonadati</taxon>
        <taxon>Pseudomonadota</taxon>
        <taxon>Gammaproteobacteria</taxon>
        <taxon>Vibrionales</taxon>
        <taxon>Vibrionaceae</taxon>
        <taxon>Vibrio</taxon>
    </lineage>
</organism>
<dbReference type="InterPro" id="IPR000182">
    <property type="entry name" value="GNAT_dom"/>
</dbReference>
<evidence type="ECO:0000259" key="1">
    <source>
        <dbReference type="PROSITE" id="PS51186"/>
    </source>
</evidence>
<dbReference type="InterPro" id="IPR016181">
    <property type="entry name" value="Acyl_CoA_acyltransferase"/>
</dbReference>
<protein>
    <submittedName>
        <fullName evidence="2">GNAT family N-acetyltransferase</fullName>
    </submittedName>
</protein>
<dbReference type="RefSeq" id="WP_187027131.1">
    <property type="nucleotide sequence ID" value="NZ_JACRUP010000021.1"/>
</dbReference>